<keyword evidence="4 7" id="KW-0862">Zinc</keyword>
<gene>
    <name evidence="7 9" type="primary">recR</name>
    <name evidence="9" type="ORF">IAB76_00175</name>
</gene>
<keyword evidence="3 7" id="KW-0863">Zinc-finger</keyword>
<dbReference type="Gene3D" id="3.30.60.80">
    <property type="match status" value="1"/>
</dbReference>
<evidence type="ECO:0000256" key="5">
    <source>
        <dbReference type="ARBA" id="ARBA00023172"/>
    </source>
</evidence>
<evidence type="ECO:0000313" key="10">
    <source>
        <dbReference type="Proteomes" id="UP000823769"/>
    </source>
</evidence>
<reference evidence="9" key="1">
    <citation type="submission" date="2020-10" db="EMBL/GenBank/DDBJ databases">
        <authorList>
            <person name="Gilroy R."/>
        </authorList>
    </citation>
    <scope>NUCLEOTIDE SEQUENCE</scope>
    <source>
        <strain evidence="9">B3-1481</strain>
    </source>
</reference>
<evidence type="ECO:0000256" key="1">
    <source>
        <dbReference type="ARBA" id="ARBA00022723"/>
    </source>
</evidence>
<dbReference type="InterPro" id="IPR034137">
    <property type="entry name" value="TOPRIM_RecR"/>
</dbReference>
<dbReference type="Gene3D" id="6.10.250.240">
    <property type="match status" value="1"/>
</dbReference>
<dbReference type="Pfam" id="PF21175">
    <property type="entry name" value="RecR_C"/>
    <property type="match status" value="1"/>
</dbReference>
<organism evidence="9 10">
    <name type="scientific">Candidatus Cryptobacteroides avistercoris</name>
    <dbReference type="NCBI Taxonomy" id="2840758"/>
    <lineage>
        <taxon>Bacteria</taxon>
        <taxon>Pseudomonadati</taxon>
        <taxon>Bacteroidota</taxon>
        <taxon>Bacteroidia</taxon>
        <taxon>Bacteroidales</taxon>
        <taxon>Candidatus Cryptobacteroides</taxon>
    </lineage>
</organism>
<dbReference type="EMBL" id="JADILW010000003">
    <property type="protein sequence ID" value="MBO8479518.1"/>
    <property type="molecule type" value="Genomic_DNA"/>
</dbReference>
<dbReference type="Pfam" id="PF21176">
    <property type="entry name" value="RecR_HhH"/>
    <property type="match status" value="1"/>
</dbReference>
<dbReference type="GO" id="GO:0003677">
    <property type="term" value="F:DNA binding"/>
    <property type="evidence" value="ECO:0007669"/>
    <property type="project" value="UniProtKB-UniRule"/>
</dbReference>
<dbReference type="PROSITE" id="PS50880">
    <property type="entry name" value="TOPRIM"/>
    <property type="match status" value="1"/>
</dbReference>
<reference evidence="9" key="2">
    <citation type="journal article" date="2021" name="PeerJ">
        <title>Extensive microbial diversity within the chicken gut microbiome revealed by metagenomics and culture.</title>
        <authorList>
            <person name="Gilroy R."/>
            <person name="Ravi A."/>
            <person name="Getino M."/>
            <person name="Pursley I."/>
            <person name="Horton D.L."/>
            <person name="Alikhan N.F."/>
            <person name="Baker D."/>
            <person name="Gharbi K."/>
            <person name="Hall N."/>
            <person name="Watson M."/>
            <person name="Adriaenssens E.M."/>
            <person name="Foster-Nyarko E."/>
            <person name="Jarju S."/>
            <person name="Secka A."/>
            <person name="Antonio M."/>
            <person name="Oren A."/>
            <person name="Chaudhuri R.R."/>
            <person name="La Ragione R."/>
            <person name="Hildebrand F."/>
            <person name="Pallen M.J."/>
        </authorList>
    </citation>
    <scope>NUCLEOTIDE SEQUENCE</scope>
    <source>
        <strain evidence="9">B3-1481</strain>
    </source>
</reference>
<evidence type="ECO:0000256" key="4">
    <source>
        <dbReference type="ARBA" id="ARBA00022833"/>
    </source>
</evidence>
<evidence type="ECO:0000313" key="9">
    <source>
        <dbReference type="EMBL" id="MBO8479518.1"/>
    </source>
</evidence>
<keyword evidence="6 7" id="KW-0234">DNA repair</keyword>
<dbReference type="PANTHER" id="PTHR30446:SF0">
    <property type="entry name" value="RECOMBINATION PROTEIN RECR"/>
    <property type="match status" value="1"/>
</dbReference>
<comment type="function">
    <text evidence="7">May play a role in DNA repair. It seems to be involved in an RecBC-independent recombinational process of DNA repair. It may act with RecF and RecO.</text>
</comment>
<protein>
    <recommendedName>
        <fullName evidence="7">Recombination protein RecR</fullName>
    </recommendedName>
</protein>
<dbReference type="Gene3D" id="3.40.1360.10">
    <property type="match status" value="1"/>
</dbReference>
<comment type="caution">
    <text evidence="9">The sequence shown here is derived from an EMBL/GenBank/DDBJ whole genome shotgun (WGS) entry which is preliminary data.</text>
</comment>
<dbReference type="InterPro" id="IPR000093">
    <property type="entry name" value="DNA_Rcmb_RecR"/>
</dbReference>
<dbReference type="CDD" id="cd01025">
    <property type="entry name" value="TOPRIM_recR"/>
    <property type="match status" value="1"/>
</dbReference>
<keyword evidence="2 7" id="KW-0227">DNA damage</keyword>
<accession>A0A9D9IXX3</accession>
<dbReference type="Pfam" id="PF13662">
    <property type="entry name" value="Toprim_4"/>
    <property type="match status" value="1"/>
</dbReference>
<keyword evidence="1 7" id="KW-0479">Metal-binding</keyword>
<evidence type="ECO:0000259" key="8">
    <source>
        <dbReference type="PROSITE" id="PS50880"/>
    </source>
</evidence>
<dbReference type="Proteomes" id="UP000823769">
    <property type="component" value="Unassembled WGS sequence"/>
</dbReference>
<feature type="domain" description="Toprim" evidence="8">
    <location>
        <begin position="83"/>
        <end position="179"/>
    </location>
</feature>
<name>A0A9D9IXX3_9BACT</name>
<dbReference type="PANTHER" id="PTHR30446">
    <property type="entry name" value="RECOMBINATION PROTEIN RECR"/>
    <property type="match status" value="1"/>
</dbReference>
<dbReference type="InterPro" id="IPR006171">
    <property type="entry name" value="TOPRIM_dom"/>
</dbReference>
<dbReference type="GO" id="GO:0006281">
    <property type="term" value="P:DNA repair"/>
    <property type="evidence" value="ECO:0007669"/>
    <property type="project" value="UniProtKB-UniRule"/>
</dbReference>
<evidence type="ECO:0000256" key="2">
    <source>
        <dbReference type="ARBA" id="ARBA00022763"/>
    </source>
</evidence>
<evidence type="ECO:0000256" key="3">
    <source>
        <dbReference type="ARBA" id="ARBA00022771"/>
    </source>
</evidence>
<dbReference type="InterPro" id="IPR015967">
    <property type="entry name" value="Rcmb_RecR_Znf"/>
</dbReference>
<dbReference type="GO" id="GO:0008270">
    <property type="term" value="F:zinc ion binding"/>
    <property type="evidence" value="ECO:0007669"/>
    <property type="project" value="UniProtKB-KW"/>
</dbReference>
<dbReference type="NCBIfam" id="TIGR00615">
    <property type="entry name" value="recR"/>
    <property type="match status" value="1"/>
</dbReference>
<dbReference type="GO" id="GO:0006310">
    <property type="term" value="P:DNA recombination"/>
    <property type="evidence" value="ECO:0007669"/>
    <property type="project" value="UniProtKB-UniRule"/>
</dbReference>
<comment type="similarity">
    <text evidence="7">Belongs to the RecR family.</text>
</comment>
<dbReference type="Gene3D" id="1.10.8.420">
    <property type="entry name" value="RecR Domain 1"/>
    <property type="match status" value="1"/>
</dbReference>
<dbReference type="SUPFAM" id="SSF111304">
    <property type="entry name" value="Recombination protein RecR"/>
    <property type="match status" value="1"/>
</dbReference>
<sequence length="204" mass="22092">MTGKYPSKSFKDAVEAISSLPGVGSRGALRLVLHLLRQPSENVHHLAEAISGLADNVHYCKTCMMVSDGDSCSICSDPKRDHSTICVVENVRDVMRIEETGQYHGVYHVLGGIISPINGIGPSDITVRELIERLKQASGPVEVIFALSGSVEGETTAFYIYRQIEGLGVKVSTLARGLSFGADLEYADSLTLGRSIIDRQIFKP</sequence>
<evidence type="ECO:0000256" key="6">
    <source>
        <dbReference type="ARBA" id="ARBA00023204"/>
    </source>
</evidence>
<proteinExistence type="inferred from homology"/>
<dbReference type="SMART" id="SM00493">
    <property type="entry name" value="TOPRIM"/>
    <property type="match status" value="1"/>
</dbReference>
<dbReference type="PROSITE" id="PS01300">
    <property type="entry name" value="RECR"/>
    <property type="match status" value="1"/>
</dbReference>
<feature type="zinc finger region" description="C4-type" evidence="7">
    <location>
        <begin position="60"/>
        <end position="75"/>
    </location>
</feature>
<dbReference type="InterPro" id="IPR023627">
    <property type="entry name" value="Rcmb_RecR"/>
</dbReference>
<evidence type="ECO:0000256" key="7">
    <source>
        <dbReference type="HAMAP-Rule" id="MF_00017"/>
    </source>
</evidence>
<keyword evidence="5 7" id="KW-0233">DNA recombination</keyword>
<dbReference type="AlphaFoldDB" id="A0A9D9IXX3"/>
<dbReference type="HAMAP" id="MF_00017">
    <property type="entry name" value="RecR"/>
    <property type="match status" value="1"/>
</dbReference>